<protein>
    <submittedName>
        <fullName evidence="1">Uncharacterized protein</fullName>
    </submittedName>
</protein>
<keyword evidence="2" id="KW-1185">Reference proteome</keyword>
<sequence>MLERYYRKDGRAKVQRPSGLRLFDVTSDDWKRSEVNIEALLFCTEFSVFPFQVSCNYIISLAIFLKFKGEVRKKNLWRDQLNYRILERVCRRYVSTNPLSYILGLYADIVMDGDNLRQRVTNPD</sequence>
<accession>A0A8J2L5U8</accession>
<comment type="caution">
    <text evidence="1">The sequence shown here is derived from an EMBL/GenBank/DDBJ whole genome shotgun (WGS) entry which is preliminary data.</text>
</comment>
<organism evidence="1 2">
    <name type="scientific">Allacma fusca</name>
    <dbReference type="NCBI Taxonomy" id="39272"/>
    <lineage>
        <taxon>Eukaryota</taxon>
        <taxon>Metazoa</taxon>
        <taxon>Ecdysozoa</taxon>
        <taxon>Arthropoda</taxon>
        <taxon>Hexapoda</taxon>
        <taxon>Collembola</taxon>
        <taxon>Symphypleona</taxon>
        <taxon>Sminthuridae</taxon>
        <taxon>Allacma</taxon>
    </lineage>
</organism>
<proteinExistence type="predicted"/>
<evidence type="ECO:0000313" key="1">
    <source>
        <dbReference type="EMBL" id="CAG7826778.1"/>
    </source>
</evidence>
<dbReference type="AlphaFoldDB" id="A0A8J2L5U8"/>
<gene>
    <name evidence="1" type="ORF">AFUS01_LOCUS36816</name>
</gene>
<dbReference type="Proteomes" id="UP000708208">
    <property type="component" value="Unassembled WGS sequence"/>
</dbReference>
<name>A0A8J2L5U8_9HEXA</name>
<reference evidence="1" key="1">
    <citation type="submission" date="2021-06" db="EMBL/GenBank/DDBJ databases">
        <authorList>
            <person name="Hodson N. C."/>
            <person name="Mongue J. A."/>
            <person name="Jaron S. K."/>
        </authorList>
    </citation>
    <scope>NUCLEOTIDE SEQUENCE</scope>
</reference>
<evidence type="ECO:0000313" key="2">
    <source>
        <dbReference type="Proteomes" id="UP000708208"/>
    </source>
</evidence>
<dbReference type="EMBL" id="CAJVCH010541093">
    <property type="protein sequence ID" value="CAG7826778.1"/>
    <property type="molecule type" value="Genomic_DNA"/>
</dbReference>